<name>A0A1E5XPT2_9HYPH</name>
<keyword evidence="3" id="KW-1185">Reference proteome</keyword>
<dbReference type="OrthoDB" id="622550at2"/>
<dbReference type="Proteomes" id="UP000095463">
    <property type="component" value="Unassembled WGS sequence"/>
</dbReference>
<organism evidence="2 3">
    <name type="scientific">Devosia insulae DS-56</name>
    <dbReference type="NCBI Taxonomy" id="1116389"/>
    <lineage>
        <taxon>Bacteria</taxon>
        <taxon>Pseudomonadati</taxon>
        <taxon>Pseudomonadota</taxon>
        <taxon>Alphaproteobacteria</taxon>
        <taxon>Hyphomicrobiales</taxon>
        <taxon>Devosiaceae</taxon>
        <taxon>Devosia</taxon>
    </lineage>
</organism>
<dbReference type="Pfam" id="PF04734">
    <property type="entry name" value="Ceramidase_alk"/>
    <property type="match status" value="1"/>
</dbReference>
<evidence type="ECO:0000259" key="1">
    <source>
        <dbReference type="Pfam" id="PF04734"/>
    </source>
</evidence>
<feature type="domain" description="Neutral/alkaline non-lysosomal ceramidase N-terminal" evidence="1">
    <location>
        <begin position="9"/>
        <end position="220"/>
    </location>
</feature>
<dbReference type="AlphaFoldDB" id="A0A1E5XPT2"/>
<dbReference type="RefSeq" id="WP_069910162.1">
    <property type="nucleotide sequence ID" value="NZ_LAJE02000195.1"/>
</dbReference>
<proteinExistence type="predicted"/>
<accession>A0A1E5XPT2</accession>
<reference evidence="2 3" key="1">
    <citation type="journal article" date="2015" name="Genome Announc.">
        <title>Genome Assemblies of Three Soil-Associated Devosia species: D. insulae, D. limi, and D. soli.</title>
        <authorList>
            <person name="Hassan Y.I."/>
            <person name="Lepp D."/>
            <person name="Zhou T."/>
        </authorList>
    </citation>
    <scope>NUCLEOTIDE SEQUENCE [LARGE SCALE GENOMIC DNA]</scope>
    <source>
        <strain evidence="2 3">DS-56</strain>
    </source>
</reference>
<gene>
    <name evidence="2" type="ORF">VW23_020310</name>
</gene>
<comment type="caution">
    <text evidence="2">The sequence shown here is derived from an EMBL/GenBank/DDBJ whole genome shotgun (WGS) entry which is preliminary data.</text>
</comment>
<protein>
    <submittedName>
        <fullName evidence="2">Alkaline ceramidase</fullName>
    </submittedName>
</protein>
<evidence type="ECO:0000313" key="3">
    <source>
        <dbReference type="Proteomes" id="UP000095463"/>
    </source>
</evidence>
<sequence>MPELSPLLAGASIVDITPPPGLMMSGYAARTQPATGSHDALTARAIAVGDTAIVVADVIGLHEESCARIRSRCALPDDRVVVIATHTHGGPVSMAGRGGTAFDAGFLAQLEDGCVAAIDRAVAAQRPATLSAGMGDNPGIAFNRRHDGGVIDPTVPVLRIDAADGKPIAILAAHACHPVVLAAYNRQYTADFPHYVREALEAADPGIIAVFLTGCAGDISTGHSPHSSISTVPTADRTYTEAERLGRRIAASASAAELTQLAGGVAAAAAAVPLDLARNETTPLPVLAAEWRAKAAESDPAWATLYECWADWAKTIALQPVAPWTGKVTVLDWAGVRLSFMPGEMFAQSALNVRGDAARVHFVNSFADGVPGYIPPEAEYPFGGYEVLEAHRYYGLPAAFAAGSAERLEAAAIGLNAGFDRARGSSST</sequence>
<dbReference type="InterPro" id="IPR031329">
    <property type="entry name" value="NEUT/ALK_ceramidase_N"/>
</dbReference>
<evidence type="ECO:0000313" key="2">
    <source>
        <dbReference type="EMBL" id="OEO30617.1"/>
    </source>
</evidence>
<dbReference type="EMBL" id="LAJE02000195">
    <property type="protein sequence ID" value="OEO30617.1"/>
    <property type="molecule type" value="Genomic_DNA"/>
</dbReference>